<dbReference type="EMBL" id="QXGF01000844">
    <property type="protein sequence ID" value="KAE8935039.1"/>
    <property type="molecule type" value="Genomic_DNA"/>
</dbReference>
<reference evidence="11 12" key="1">
    <citation type="submission" date="2018-08" db="EMBL/GenBank/DDBJ databases">
        <title>Genomic investigation of the strawberry pathogen Phytophthora fragariae indicates pathogenicity is determined by transcriptional variation in three key races.</title>
        <authorList>
            <person name="Adams T.M."/>
            <person name="Armitage A.D."/>
            <person name="Sobczyk M.K."/>
            <person name="Bates H.J."/>
            <person name="Dunwell J.M."/>
            <person name="Nellist C.F."/>
            <person name="Harrison R.J."/>
        </authorList>
    </citation>
    <scope>NUCLEOTIDE SEQUENCE [LARGE SCALE GENOMIC DNA]</scope>
    <source>
        <strain evidence="10 12">NOV-27</strain>
        <strain evidence="9 13">NOV-5</strain>
        <strain evidence="7 11">NOV-9</strain>
        <strain evidence="8 14">SCRP245</strain>
    </source>
</reference>
<feature type="compositionally biased region" description="Basic and acidic residues" evidence="5">
    <location>
        <begin position="173"/>
        <end position="195"/>
    </location>
</feature>
<dbReference type="OrthoDB" id="10266058at2759"/>
<feature type="compositionally biased region" description="Basic and acidic residues" evidence="5">
    <location>
        <begin position="31"/>
        <end position="42"/>
    </location>
</feature>
<evidence type="ECO:0000313" key="7">
    <source>
        <dbReference type="EMBL" id="KAE8935039.1"/>
    </source>
</evidence>
<dbReference type="AlphaFoldDB" id="A0A6A3XKK0"/>
<keyword evidence="3" id="KW-0508">mRNA splicing</keyword>
<feature type="compositionally biased region" description="Basic residues" evidence="5">
    <location>
        <begin position="250"/>
        <end position="261"/>
    </location>
</feature>
<dbReference type="EMBL" id="QXGA01000751">
    <property type="protein sequence ID" value="KAE9141873.1"/>
    <property type="molecule type" value="Genomic_DNA"/>
</dbReference>
<feature type="domain" description="RRM" evidence="6">
    <location>
        <begin position="607"/>
        <end position="685"/>
    </location>
</feature>
<dbReference type="InterPro" id="IPR035979">
    <property type="entry name" value="RBD_domain_sf"/>
</dbReference>
<feature type="compositionally biased region" description="Basic residues" evidence="5">
    <location>
        <begin position="86"/>
        <end position="119"/>
    </location>
</feature>
<feature type="compositionally biased region" description="Basic residues" evidence="5">
    <location>
        <begin position="326"/>
        <end position="335"/>
    </location>
</feature>
<feature type="compositionally biased region" description="Acidic residues" evidence="5">
    <location>
        <begin position="196"/>
        <end position="209"/>
    </location>
</feature>
<dbReference type="InterPro" id="IPR000504">
    <property type="entry name" value="RRM_dom"/>
</dbReference>
<feature type="domain" description="RRM" evidence="6">
    <location>
        <begin position="442"/>
        <end position="524"/>
    </location>
</feature>
<dbReference type="Proteomes" id="UP000460718">
    <property type="component" value="Unassembled WGS sequence"/>
</dbReference>
<feature type="compositionally biased region" description="Basic and acidic residues" evidence="5">
    <location>
        <begin position="56"/>
        <end position="81"/>
    </location>
</feature>
<dbReference type="SMART" id="SM00360">
    <property type="entry name" value="RRM"/>
    <property type="match status" value="3"/>
</dbReference>
<dbReference type="GO" id="GO:0008380">
    <property type="term" value="P:RNA splicing"/>
    <property type="evidence" value="ECO:0007669"/>
    <property type="project" value="UniProtKB-KW"/>
</dbReference>
<proteinExistence type="predicted"/>
<dbReference type="Proteomes" id="UP000433483">
    <property type="component" value="Unassembled WGS sequence"/>
</dbReference>
<dbReference type="Pfam" id="PF00076">
    <property type="entry name" value="RRM_1"/>
    <property type="match status" value="2"/>
</dbReference>
<evidence type="ECO:0000313" key="9">
    <source>
        <dbReference type="EMBL" id="KAE9141873.1"/>
    </source>
</evidence>
<keyword evidence="12" id="KW-1185">Reference proteome</keyword>
<feature type="compositionally biased region" description="Basic and acidic residues" evidence="5">
    <location>
        <begin position="210"/>
        <end position="249"/>
    </location>
</feature>
<protein>
    <recommendedName>
        <fullName evidence="6">RRM domain-containing protein</fullName>
    </recommendedName>
</protein>
<dbReference type="PANTHER" id="PTHR23139">
    <property type="entry name" value="RNA-BINDING PROTEIN"/>
    <property type="match status" value="1"/>
</dbReference>
<dbReference type="EMBL" id="QXFW01000743">
    <property type="protein sequence ID" value="KAE9004008.1"/>
    <property type="molecule type" value="Genomic_DNA"/>
</dbReference>
<gene>
    <name evidence="10" type="ORF">PF005_g13857</name>
    <name evidence="9" type="ORF">PF006_g12975</name>
    <name evidence="7" type="ORF">PF009_g14994</name>
    <name evidence="8" type="ORF">PF011_g12644</name>
</gene>
<dbReference type="InterPro" id="IPR012677">
    <property type="entry name" value="Nucleotide-bd_a/b_plait_sf"/>
</dbReference>
<dbReference type="Gene3D" id="3.30.70.330">
    <property type="match status" value="3"/>
</dbReference>
<dbReference type="FunFam" id="3.30.70.330:FF:000705">
    <property type="entry name" value="Splicing factor U2AF 50 kDa subunit"/>
    <property type="match status" value="1"/>
</dbReference>
<feature type="compositionally biased region" description="Basic and acidic residues" evidence="5">
    <location>
        <begin position="350"/>
        <end position="366"/>
    </location>
</feature>
<evidence type="ECO:0000259" key="6">
    <source>
        <dbReference type="PROSITE" id="PS50102"/>
    </source>
</evidence>
<sequence length="843" mass="93355">MGRREEEPDASRRHARHRASPSPARGESEEEAIRNQLRESGWKKRRADSVSTADGEASRAKDKPKDRTDKGSPRPADERSSTRSSRGVRRSRSPRRRDRARRSSHRKSSGSRHRSRSHSRSPASRSRSRSRSAGRRRRRHSSSSRKRRSSRSPSRSRDARESKRSRRSTSASKRKEEKDEKKEEKDVKEEKNKNQEDDDETESENENEDAGEKNEKKQAADKENNKEEKKDDKEKKEPEDKKEKDDRHRPSSSRKSSRRSRSGSPRSPSRSSRRRRHRRNSSYSRSPSRSRRARRGGSRSRSRSPRDRRPRGRDRDRERERDRDRRSRRRGRSYSRSRSASYSRRRRRNERSNSRDRPRREAKKSPEPSLQPPAGTEAAAPTAATAAAAPGAAPAAPPSSGVNPTITQLMAQYPTMSLQDIIAKMQASNVTMAAAVAQKPARELYVGNLPPNVTGPQLQEFLSTIIQQVGLTTQPGNPIVNTWISTDGHFAFCEMRSVEECNLALLLNQLSLLGQPLKFGRPRSFMGPPQPMPQISARTQTALTNLGCTPNPAWFAQPAVPSLDGVTAAPHGDSLTLAEATMTAVSAAQTTVPAVASATVDASSASHRLIMSNIPVVLAEDQVKELVEPFGALKSFTLVKDTATGASIGSALFEYEDDSVAAQAVEGLNGLSIGGILLSVQRQPPSGAALPAAPGATPNFEDQPSAVLKMANMVSIDELRDDDEYADLAEDVEEECKRFGNVTGMEIPRPKDGEEVPGLGCIYVRFEEEANAVAALKALNGRKFGGSIVKTLDSGLFLSYFFCTCAKRVAELDYKSCDGPVICAQARRKIESNELGLHCCRLA</sequence>
<comment type="caution">
    <text evidence="10">The sequence shown here is derived from an EMBL/GenBank/DDBJ whole genome shotgun (WGS) entry which is preliminary data.</text>
</comment>
<feature type="compositionally biased region" description="Basic and acidic residues" evidence="5">
    <location>
        <begin position="313"/>
        <end position="325"/>
    </location>
</feature>
<dbReference type="Proteomes" id="UP000440732">
    <property type="component" value="Unassembled WGS sequence"/>
</dbReference>
<feature type="compositionally biased region" description="Basic residues" evidence="5">
    <location>
        <begin position="126"/>
        <end position="150"/>
    </location>
</feature>
<accession>A0A6A3XKK0</accession>
<feature type="region of interest" description="Disordered" evidence="5">
    <location>
        <begin position="1"/>
        <end position="400"/>
    </location>
</feature>
<keyword evidence="2 4" id="KW-0694">RNA-binding</keyword>
<dbReference type="GO" id="GO:0003723">
    <property type="term" value="F:RNA binding"/>
    <property type="evidence" value="ECO:0007669"/>
    <property type="project" value="UniProtKB-UniRule"/>
</dbReference>
<feature type="domain" description="RRM" evidence="6">
    <location>
        <begin position="712"/>
        <end position="790"/>
    </location>
</feature>
<dbReference type="CDD" id="cd12231">
    <property type="entry name" value="RRM2_U2AF65"/>
    <property type="match status" value="1"/>
</dbReference>
<evidence type="ECO:0000313" key="10">
    <source>
        <dbReference type="EMBL" id="KAE9204290.1"/>
    </source>
</evidence>
<evidence type="ECO:0000313" key="12">
    <source>
        <dbReference type="Proteomes" id="UP000433483"/>
    </source>
</evidence>
<dbReference type="EMBL" id="QXGB01000788">
    <property type="protein sequence ID" value="KAE9204290.1"/>
    <property type="molecule type" value="Genomic_DNA"/>
</dbReference>
<feature type="compositionally biased region" description="Basic and acidic residues" evidence="5">
    <location>
        <begin position="1"/>
        <end position="12"/>
    </location>
</feature>
<feature type="compositionally biased region" description="Low complexity" evidence="5">
    <location>
        <begin position="372"/>
        <end position="394"/>
    </location>
</feature>
<evidence type="ECO:0000256" key="3">
    <source>
        <dbReference type="ARBA" id="ARBA00023187"/>
    </source>
</evidence>
<evidence type="ECO:0000313" key="14">
    <source>
        <dbReference type="Proteomes" id="UP000460718"/>
    </source>
</evidence>
<dbReference type="FunFam" id="3.30.70.330:FF:000097">
    <property type="entry name" value="U2 snRNP auxiliary factor large subunit"/>
    <property type="match status" value="1"/>
</dbReference>
<keyword evidence="1" id="KW-0507">mRNA processing</keyword>
<evidence type="ECO:0000313" key="8">
    <source>
        <dbReference type="EMBL" id="KAE9004008.1"/>
    </source>
</evidence>
<feature type="compositionally biased region" description="Basic residues" evidence="5">
    <location>
        <begin position="288"/>
        <end position="312"/>
    </location>
</feature>
<evidence type="ECO:0000256" key="1">
    <source>
        <dbReference type="ARBA" id="ARBA00022664"/>
    </source>
</evidence>
<evidence type="ECO:0000313" key="13">
    <source>
        <dbReference type="Proteomes" id="UP000440732"/>
    </source>
</evidence>
<evidence type="ECO:0000256" key="5">
    <source>
        <dbReference type="SAM" id="MobiDB-lite"/>
    </source>
</evidence>
<dbReference type="CDD" id="cd12232">
    <property type="entry name" value="RRM3_U2AF65"/>
    <property type="match status" value="1"/>
</dbReference>
<evidence type="ECO:0000256" key="2">
    <source>
        <dbReference type="ARBA" id="ARBA00022884"/>
    </source>
</evidence>
<dbReference type="GO" id="GO:0006397">
    <property type="term" value="P:mRNA processing"/>
    <property type="evidence" value="ECO:0007669"/>
    <property type="project" value="UniProtKB-KW"/>
</dbReference>
<dbReference type="SUPFAM" id="SSF54928">
    <property type="entry name" value="RNA-binding domain, RBD"/>
    <property type="match status" value="2"/>
</dbReference>
<feature type="compositionally biased region" description="Basic residues" evidence="5">
    <location>
        <begin position="271"/>
        <end position="280"/>
    </location>
</feature>
<dbReference type="PROSITE" id="PS50102">
    <property type="entry name" value="RRM"/>
    <property type="match status" value="3"/>
</dbReference>
<evidence type="ECO:0000313" key="11">
    <source>
        <dbReference type="Proteomes" id="UP000429523"/>
    </source>
</evidence>
<evidence type="ECO:0000256" key="4">
    <source>
        <dbReference type="PROSITE-ProRule" id="PRU00176"/>
    </source>
</evidence>
<name>A0A6A3XKK0_9STRA</name>
<organism evidence="10 12">
    <name type="scientific">Phytophthora fragariae</name>
    <dbReference type="NCBI Taxonomy" id="53985"/>
    <lineage>
        <taxon>Eukaryota</taxon>
        <taxon>Sar</taxon>
        <taxon>Stramenopiles</taxon>
        <taxon>Oomycota</taxon>
        <taxon>Peronosporomycetes</taxon>
        <taxon>Peronosporales</taxon>
        <taxon>Peronosporaceae</taxon>
        <taxon>Phytophthora</taxon>
    </lineage>
</organism>
<dbReference type="Proteomes" id="UP000429523">
    <property type="component" value="Unassembled WGS sequence"/>
</dbReference>